<dbReference type="PROSITE" id="PS50181">
    <property type="entry name" value="FBOX"/>
    <property type="match status" value="1"/>
</dbReference>
<dbReference type="VEuPathDB" id="AmoebaDB:NAEGRDRAFT_78388"/>
<name>D2V394_NAEGR</name>
<dbReference type="AlphaFoldDB" id="D2V394"/>
<keyword evidence="3" id="KW-1185">Reference proteome</keyword>
<dbReference type="Gene3D" id="1.20.1280.50">
    <property type="match status" value="1"/>
</dbReference>
<sequence length="428" mass="50689">MSQDVLCHAFSFLDYSYTTTLSLVCKEWYQIANSNALWEFYFHLLTNNKKGKTRVSSCSVSVDDLFWKNKIRDNFSQYACRISKKLSLESKCYLNLKYKFPDNFSSQVVKMILSRILLESLESTDNFDFPFKTHKLSDDYEDGPLHFKMKFKISGIDEPLIVRWFGIVQNGFFLFGYYYTNGYYIYFATESDDKLNAKYFAGSSVDLNGIAQQGRAFIYHFNSKNMPADVWGRQYLCSTILSHIVPTVKQYELSPIEFVPYWCFLFPLIIHSMSDNAVTFSKEFVKHYPNIISNRLMYHYMANYYKNRYTFDKKIALIFENYRPNTEIQKKLCKCIIKNKKLPPFNPRKKQESTLMQETVTLLREIIPSRTLKFICGQAPLNLKPEEEFIRNAQTLATFYKLLKNPEEMKEVFLNYKFKRPHQLEQFP</sequence>
<dbReference type="Pfam" id="PF12937">
    <property type="entry name" value="F-box-like"/>
    <property type="match status" value="1"/>
</dbReference>
<dbReference type="SMART" id="SM00256">
    <property type="entry name" value="FBOX"/>
    <property type="match status" value="1"/>
</dbReference>
<evidence type="ECO:0000259" key="1">
    <source>
        <dbReference type="PROSITE" id="PS50181"/>
    </source>
</evidence>
<dbReference type="GeneID" id="8861585"/>
<dbReference type="SUPFAM" id="SSF81383">
    <property type="entry name" value="F-box domain"/>
    <property type="match status" value="1"/>
</dbReference>
<evidence type="ECO:0000313" key="2">
    <source>
        <dbReference type="EMBL" id="EFC48598.1"/>
    </source>
</evidence>
<dbReference type="InParanoid" id="D2V394"/>
<accession>D2V394</accession>
<dbReference type="InterPro" id="IPR036047">
    <property type="entry name" value="F-box-like_dom_sf"/>
</dbReference>
<proteinExistence type="predicted"/>
<dbReference type="Proteomes" id="UP000006671">
    <property type="component" value="Unassembled WGS sequence"/>
</dbReference>
<protein>
    <submittedName>
        <fullName evidence="2">F-box domain-containing protein</fullName>
    </submittedName>
</protein>
<evidence type="ECO:0000313" key="3">
    <source>
        <dbReference type="Proteomes" id="UP000006671"/>
    </source>
</evidence>
<organism evidence="3">
    <name type="scientific">Naegleria gruberi</name>
    <name type="common">Amoeba</name>
    <dbReference type="NCBI Taxonomy" id="5762"/>
    <lineage>
        <taxon>Eukaryota</taxon>
        <taxon>Discoba</taxon>
        <taxon>Heterolobosea</taxon>
        <taxon>Tetramitia</taxon>
        <taxon>Eutetramitia</taxon>
        <taxon>Vahlkampfiidae</taxon>
        <taxon>Naegleria</taxon>
    </lineage>
</organism>
<dbReference type="OrthoDB" id="10617498at2759"/>
<dbReference type="InterPro" id="IPR001810">
    <property type="entry name" value="F-box_dom"/>
</dbReference>
<dbReference type="OMA" id="CNTINQM"/>
<feature type="domain" description="F-box" evidence="1">
    <location>
        <begin position="1"/>
        <end position="41"/>
    </location>
</feature>
<gene>
    <name evidence="2" type="ORF">NAEGRDRAFT_78388</name>
</gene>
<dbReference type="RefSeq" id="XP_002681342.1">
    <property type="nucleotide sequence ID" value="XM_002681296.1"/>
</dbReference>
<dbReference type="EMBL" id="GG738850">
    <property type="protein sequence ID" value="EFC48598.1"/>
    <property type="molecule type" value="Genomic_DNA"/>
</dbReference>
<dbReference type="KEGG" id="ngr:NAEGRDRAFT_78388"/>
<reference evidence="2 3" key="1">
    <citation type="journal article" date="2010" name="Cell">
        <title>The genome of Naegleria gruberi illuminates early eukaryotic versatility.</title>
        <authorList>
            <person name="Fritz-Laylin L.K."/>
            <person name="Prochnik S.E."/>
            <person name="Ginger M.L."/>
            <person name="Dacks J.B."/>
            <person name="Carpenter M.L."/>
            <person name="Field M.C."/>
            <person name="Kuo A."/>
            <person name="Paredez A."/>
            <person name="Chapman J."/>
            <person name="Pham J."/>
            <person name="Shu S."/>
            <person name="Neupane R."/>
            <person name="Cipriano M."/>
            <person name="Mancuso J."/>
            <person name="Tu H."/>
            <person name="Salamov A."/>
            <person name="Lindquist E."/>
            <person name="Shapiro H."/>
            <person name="Lucas S."/>
            <person name="Grigoriev I.V."/>
            <person name="Cande W.Z."/>
            <person name="Fulton C."/>
            <person name="Rokhsar D.S."/>
            <person name="Dawson S.C."/>
        </authorList>
    </citation>
    <scope>NUCLEOTIDE SEQUENCE [LARGE SCALE GENOMIC DNA]</scope>
    <source>
        <strain evidence="2 3">NEG-M</strain>
    </source>
</reference>